<organism evidence="5 6">
    <name type="scientific">Candidatus Criblamydia sequanensis CRIB-18</name>
    <dbReference type="NCBI Taxonomy" id="1437425"/>
    <lineage>
        <taxon>Bacteria</taxon>
        <taxon>Pseudomonadati</taxon>
        <taxon>Chlamydiota</taxon>
        <taxon>Chlamydiia</taxon>
        <taxon>Parachlamydiales</taxon>
        <taxon>Candidatus Criblamydiaceae</taxon>
        <taxon>Candidatus Criblamydia</taxon>
    </lineage>
</organism>
<evidence type="ECO:0000313" key="5">
    <source>
        <dbReference type="EMBL" id="CDR34234.1"/>
    </source>
</evidence>
<dbReference type="Pfam" id="PF17676">
    <property type="entry name" value="Peptidase_S66C"/>
    <property type="match status" value="1"/>
</dbReference>
<evidence type="ECO:0000259" key="4">
    <source>
        <dbReference type="Pfam" id="PF17676"/>
    </source>
</evidence>
<dbReference type="SUPFAM" id="SSF52317">
    <property type="entry name" value="Class I glutamine amidotransferase-like"/>
    <property type="match status" value="1"/>
</dbReference>
<dbReference type="PANTHER" id="PTHR30237:SF4">
    <property type="entry name" value="LD-CARBOXYPEPTIDASE C-TERMINAL DOMAIN-CONTAINING PROTEIN"/>
    <property type="match status" value="1"/>
</dbReference>
<reference evidence="5" key="1">
    <citation type="submission" date="2013-12" db="EMBL/GenBank/DDBJ databases">
        <authorList>
            <person name="Linke B."/>
        </authorList>
    </citation>
    <scope>NUCLEOTIDE SEQUENCE [LARGE SCALE GENOMIC DNA]</scope>
    <source>
        <strain evidence="5">CRIB-18</strain>
    </source>
</reference>
<dbReference type="PANTHER" id="PTHR30237">
    <property type="entry name" value="MURAMOYLTETRAPEPTIDE CARBOXYPEPTIDASE"/>
    <property type="match status" value="1"/>
</dbReference>
<dbReference type="AlphaFoldDB" id="A0A090E093"/>
<keyword evidence="2" id="KW-0378">Hydrolase</keyword>
<dbReference type="SUPFAM" id="SSF141986">
    <property type="entry name" value="LD-carboxypeptidase A C-terminal domain-like"/>
    <property type="match status" value="1"/>
</dbReference>
<dbReference type="InterPro" id="IPR003507">
    <property type="entry name" value="S66_fam"/>
</dbReference>
<dbReference type="Proteomes" id="UP000031552">
    <property type="component" value="Unassembled WGS sequence"/>
</dbReference>
<keyword evidence="5" id="KW-0121">Carboxypeptidase</keyword>
<proteinExistence type="inferred from homology"/>
<dbReference type="STRING" id="1437425.CSEC_1415"/>
<dbReference type="InterPro" id="IPR040449">
    <property type="entry name" value="Peptidase_S66_N"/>
</dbReference>
<dbReference type="Pfam" id="PF02016">
    <property type="entry name" value="Peptidase_S66"/>
    <property type="match status" value="1"/>
</dbReference>
<comment type="similarity">
    <text evidence="1">Belongs to the peptidase S66 family.</text>
</comment>
<dbReference type="Gene3D" id="3.50.30.60">
    <property type="entry name" value="LD-carboxypeptidase A C-terminal domain-like"/>
    <property type="match status" value="1"/>
</dbReference>
<sequence length="352" mass="39896">MNKENFIRPPTIKAGDKVAIVSPSSGMPFLFPWVYEQGLNRIRDIFQLEPVEFPTARKSPEYLSQNPEARADDINRAFGDSSIKAIFATIGGNDQVRILPFLNKEVIKENPKIFMGYSDCTNLHLFLWNLGLVSYYGGAVMVQFAMGGGMHDYTVQSIRKALFYPTIGKVFPSPEYSDADLDWSQKDNLNKKRPMYKGEGLFWHNKQNNLIEGRLWGGSLEILDFHLSIRKYLPSQDELEGAILFIETSEEMPSSGFIYRFVAALGELELLKKFKAILVATPKAQFCSQYPPEGREAFISNQKNAIKNALKDYGIHIPIIFNMNFGHTDPQIIIPSGGRIKINCRSETIEFC</sequence>
<feature type="domain" description="LD-carboxypeptidase N-terminal" evidence="3">
    <location>
        <begin position="18"/>
        <end position="137"/>
    </location>
</feature>
<evidence type="ECO:0000256" key="2">
    <source>
        <dbReference type="ARBA" id="ARBA00022801"/>
    </source>
</evidence>
<dbReference type="OrthoDB" id="9807329at2"/>
<dbReference type="Gene3D" id="3.40.50.10740">
    <property type="entry name" value="Class I glutamine amidotransferase-like"/>
    <property type="match status" value="1"/>
</dbReference>
<name>A0A090E093_9BACT</name>
<reference evidence="5" key="2">
    <citation type="submission" date="2014-09" db="EMBL/GenBank/DDBJ databases">
        <title>Criblamydia sequanensis harbors a mega-plasmid encoding arsenite resistance.</title>
        <authorList>
            <person name="Bertelli C."/>
            <person name="Goesmann A."/>
            <person name="Greub G."/>
        </authorList>
    </citation>
    <scope>NUCLEOTIDE SEQUENCE [LARGE SCALE GENOMIC DNA]</scope>
    <source>
        <strain evidence="5">CRIB-18</strain>
    </source>
</reference>
<comment type="caution">
    <text evidence="5">The sequence shown here is derived from an EMBL/GenBank/DDBJ whole genome shotgun (WGS) entry which is preliminary data.</text>
</comment>
<evidence type="ECO:0000259" key="3">
    <source>
        <dbReference type="Pfam" id="PF02016"/>
    </source>
</evidence>
<dbReference type="InterPro" id="IPR027478">
    <property type="entry name" value="LdcA_N"/>
</dbReference>
<dbReference type="InterPro" id="IPR027461">
    <property type="entry name" value="Carboxypeptidase_A_C_sf"/>
</dbReference>
<accession>A0A090E093</accession>
<dbReference type="PIRSF" id="PIRSF028757">
    <property type="entry name" value="LD-carboxypeptidase"/>
    <property type="match status" value="1"/>
</dbReference>
<dbReference type="EMBL" id="CCEJ010000007">
    <property type="protein sequence ID" value="CDR34234.1"/>
    <property type="molecule type" value="Genomic_DNA"/>
</dbReference>
<dbReference type="InterPro" id="IPR029062">
    <property type="entry name" value="Class_I_gatase-like"/>
</dbReference>
<dbReference type="GO" id="GO:0004180">
    <property type="term" value="F:carboxypeptidase activity"/>
    <property type="evidence" value="ECO:0007669"/>
    <property type="project" value="UniProtKB-KW"/>
</dbReference>
<dbReference type="CDD" id="cd07062">
    <property type="entry name" value="Peptidase_S66_mccF_like"/>
    <property type="match status" value="1"/>
</dbReference>
<dbReference type="RefSeq" id="WP_041017791.1">
    <property type="nucleotide sequence ID" value="NZ_CCEJ010000007.1"/>
</dbReference>
<keyword evidence="5" id="KW-0645">Protease</keyword>
<evidence type="ECO:0000256" key="1">
    <source>
        <dbReference type="ARBA" id="ARBA00010233"/>
    </source>
</evidence>
<feature type="domain" description="LD-carboxypeptidase C-terminal" evidence="4">
    <location>
        <begin position="212"/>
        <end position="342"/>
    </location>
</feature>
<keyword evidence="6" id="KW-1185">Reference proteome</keyword>
<evidence type="ECO:0000313" key="6">
    <source>
        <dbReference type="Proteomes" id="UP000031552"/>
    </source>
</evidence>
<dbReference type="eggNOG" id="COG1619">
    <property type="taxonomic scope" value="Bacteria"/>
</dbReference>
<dbReference type="InterPro" id="IPR040921">
    <property type="entry name" value="Peptidase_S66C"/>
</dbReference>
<protein>
    <submittedName>
        <fullName evidence="5">Carboxypeptidase</fullName>
    </submittedName>
</protein>
<gene>
    <name evidence="5" type="ORF">CSEC_1415</name>
</gene>